<evidence type="ECO:0008006" key="3">
    <source>
        <dbReference type="Google" id="ProtNLM"/>
    </source>
</evidence>
<proteinExistence type="predicted"/>
<protein>
    <recommendedName>
        <fullName evidence="3">BTB domain-containing protein</fullName>
    </recommendedName>
</protein>
<dbReference type="AlphaFoldDB" id="A0A4Y9ZWD4"/>
<dbReference type="OrthoDB" id="3357985at2759"/>
<feature type="non-terminal residue" evidence="1">
    <location>
        <position position="123"/>
    </location>
</feature>
<organism evidence="1 2">
    <name type="scientific">Hericium alpestre</name>
    <dbReference type="NCBI Taxonomy" id="135208"/>
    <lineage>
        <taxon>Eukaryota</taxon>
        <taxon>Fungi</taxon>
        <taxon>Dikarya</taxon>
        <taxon>Basidiomycota</taxon>
        <taxon>Agaricomycotina</taxon>
        <taxon>Agaricomycetes</taxon>
        <taxon>Russulales</taxon>
        <taxon>Hericiaceae</taxon>
        <taxon>Hericium</taxon>
    </lineage>
</organism>
<evidence type="ECO:0000313" key="1">
    <source>
        <dbReference type="EMBL" id="TFY78377.1"/>
    </source>
</evidence>
<dbReference type="Gene3D" id="3.30.710.10">
    <property type="entry name" value="Potassium Channel Kv1.1, Chain A"/>
    <property type="match status" value="1"/>
</dbReference>
<dbReference type="InterPro" id="IPR011333">
    <property type="entry name" value="SKP1/BTB/POZ_sf"/>
</dbReference>
<comment type="caution">
    <text evidence="1">The sequence shown here is derived from an EMBL/GenBank/DDBJ whole genome shotgun (WGS) entry which is preliminary data.</text>
</comment>
<gene>
    <name evidence="1" type="ORF">EWM64_g5635</name>
</gene>
<dbReference type="Proteomes" id="UP000298061">
    <property type="component" value="Unassembled WGS sequence"/>
</dbReference>
<sequence length="123" mass="13402">MSPYPYKKSKKVAAAYPNAFSPDIVLRSSDHVDFCTFQAILARSSEVFARILIVPASDWRDPKTGLQPAPKREDGMPVVLMPEDSKVLRSLVSTVSPGPIIVPDTLPETLDVLTAANKYGMGL</sequence>
<reference evidence="1 2" key="1">
    <citation type="submission" date="2019-02" db="EMBL/GenBank/DDBJ databases">
        <title>Genome sequencing of the rare red list fungi Hericium alpestre (H. flagellum).</title>
        <authorList>
            <person name="Buettner E."/>
            <person name="Kellner H."/>
        </authorList>
    </citation>
    <scope>NUCLEOTIDE SEQUENCE [LARGE SCALE GENOMIC DNA]</scope>
    <source>
        <strain evidence="1 2">DSM 108284</strain>
    </source>
</reference>
<evidence type="ECO:0000313" key="2">
    <source>
        <dbReference type="Proteomes" id="UP000298061"/>
    </source>
</evidence>
<dbReference type="EMBL" id="SFCI01000692">
    <property type="protein sequence ID" value="TFY78377.1"/>
    <property type="molecule type" value="Genomic_DNA"/>
</dbReference>
<accession>A0A4Y9ZWD4</accession>
<name>A0A4Y9ZWD4_9AGAM</name>
<keyword evidence="2" id="KW-1185">Reference proteome</keyword>